<dbReference type="Pfam" id="PF17921">
    <property type="entry name" value="Integrase_H2C2"/>
    <property type="match status" value="1"/>
</dbReference>
<dbReference type="PROSITE" id="PS50994">
    <property type="entry name" value="INTEGRASE"/>
    <property type="match status" value="1"/>
</dbReference>
<feature type="domain" description="Integrase catalytic" evidence="1">
    <location>
        <begin position="50"/>
        <end position="183"/>
    </location>
</feature>
<dbReference type="AlphaFoldDB" id="A0A183FL64"/>
<evidence type="ECO:0000259" key="1">
    <source>
        <dbReference type="PROSITE" id="PS50994"/>
    </source>
</evidence>
<dbReference type="InterPro" id="IPR012337">
    <property type="entry name" value="RNaseH-like_sf"/>
</dbReference>
<dbReference type="EMBL" id="UZAH01026017">
    <property type="protein sequence ID" value="VDO74315.1"/>
    <property type="molecule type" value="Genomic_DNA"/>
</dbReference>
<name>A0A183FL64_HELPZ</name>
<dbReference type="SUPFAM" id="SSF53098">
    <property type="entry name" value="Ribonuclease H-like"/>
    <property type="match status" value="1"/>
</dbReference>
<dbReference type="OrthoDB" id="5871302at2759"/>
<reference evidence="4" key="2">
    <citation type="submission" date="2019-09" db="UniProtKB">
        <authorList>
            <consortium name="WormBaseParasite"/>
        </authorList>
    </citation>
    <scope>IDENTIFICATION</scope>
</reference>
<dbReference type="Gene3D" id="3.30.420.10">
    <property type="entry name" value="Ribonuclease H-like superfamily/Ribonuclease H"/>
    <property type="match status" value="1"/>
</dbReference>
<dbReference type="Proteomes" id="UP000050761">
    <property type="component" value="Unassembled WGS sequence"/>
</dbReference>
<evidence type="ECO:0000313" key="4">
    <source>
        <dbReference type="WBParaSite" id="HPBE_0000795801-mRNA-1"/>
    </source>
</evidence>
<gene>
    <name evidence="2" type="ORF">HPBE_LOCUS7959</name>
</gene>
<dbReference type="WBParaSite" id="HPBE_0000795801-mRNA-1">
    <property type="protein sequence ID" value="HPBE_0000795801-mRNA-1"/>
    <property type="gene ID" value="HPBE_0000795801"/>
</dbReference>
<sequence length="279" mass="32509">MAPVREKFWIPQLRRQVQKILRRCVQCQRMNNLPYRYPEMSNLFTRLLNTLRRFFARKEVPETITSDNGPSFLLADQILSDAASQIANDTTVAKVMATRGILWKTITPYAPAPRQGSFFERLIKSIQPSMYKTLGRTVVSIDALNTLLIEIEGTLNARPLTYQEEHWEDQSIIKPIDFIQRDLIVTFPMEKTGECSNDPSYHTTSEALQLQTLRQTEEALQTSHKHTERFWRIWSTQYLTALRGQHTHFLPGDHGSLDNQKWDKWFYSQAPTFHGTHGR</sequence>
<accession>A0A183FL64</accession>
<dbReference type="GO" id="GO:0003676">
    <property type="term" value="F:nucleic acid binding"/>
    <property type="evidence" value="ECO:0007669"/>
    <property type="project" value="InterPro"/>
</dbReference>
<accession>A0A3P8BNI9</accession>
<reference evidence="2 3" key="1">
    <citation type="submission" date="2018-11" db="EMBL/GenBank/DDBJ databases">
        <authorList>
            <consortium name="Pathogen Informatics"/>
        </authorList>
    </citation>
    <scope>NUCLEOTIDE SEQUENCE [LARGE SCALE GENOMIC DNA]</scope>
</reference>
<keyword evidence="3" id="KW-1185">Reference proteome</keyword>
<evidence type="ECO:0000313" key="3">
    <source>
        <dbReference type="Proteomes" id="UP000050761"/>
    </source>
</evidence>
<dbReference type="InterPro" id="IPR041588">
    <property type="entry name" value="Integrase_H2C2"/>
</dbReference>
<proteinExistence type="predicted"/>
<evidence type="ECO:0000313" key="2">
    <source>
        <dbReference type="EMBL" id="VDO74315.1"/>
    </source>
</evidence>
<dbReference type="InterPro" id="IPR001584">
    <property type="entry name" value="Integrase_cat-core"/>
</dbReference>
<organism evidence="3 4">
    <name type="scientific">Heligmosomoides polygyrus</name>
    <name type="common">Parasitic roundworm</name>
    <dbReference type="NCBI Taxonomy" id="6339"/>
    <lineage>
        <taxon>Eukaryota</taxon>
        <taxon>Metazoa</taxon>
        <taxon>Ecdysozoa</taxon>
        <taxon>Nematoda</taxon>
        <taxon>Chromadorea</taxon>
        <taxon>Rhabditida</taxon>
        <taxon>Rhabditina</taxon>
        <taxon>Rhabditomorpha</taxon>
        <taxon>Strongyloidea</taxon>
        <taxon>Heligmosomidae</taxon>
        <taxon>Heligmosomoides</taxon>
    </lineage>
</organism>
<protein>
    <submittedName>
        <fullName evidence="4">Integrase catalytic domain-containing protein</fullName>
    </submittedName>
</protein>
<dbReference type="InterPro" id="IPR036397">
    <property type="entry name" value="RNaseH_sf"/>
</dbReference>
<dbReference type="GO" id="GO:0015074">
    <property type="term" value="P:DNA integration"/>
    <property type="evidence" value="ECO:0007669"/>
    <property type="project" value="InterPro"/>
</dbReference>
<dbReference type="PANTHER" id="PTHR47331">
    <property type="entry name" value="PHD-TYPE DOMAIN-CONTAINING PROTEIN"/>
    <property type="match status" value="1"/>
</dbReference>